<dbReference type="PROSITE" id="PS00061">
    <property type="entry name" value="ADH_SHORT"/>
    <property type="match status" value="1"/>
</dbReference>
<gene>
    <name evidence="4" type="ORF">CMEL01_12567</name>
</gene>
<organism evidence="4 5">
    <name type="scientific">Colletotrichum melonis</name>
    <dbReference type="NCBI Taxonomy" id="1209925"/>
    <lineage>
        <taxon>Eukaryota</taxon>
        <taxon>Fungi</taxon>
        <taxon>Dikarya</taxon>
        <taxon>Ascomycota</taxon>
        <taxon>Pezizomycotina</taxon>
        <taxon>Sordariomycetes</taxon>
        <taxon>Hypocreomycetidae</taxon>
        <taxon>Glomerellales</taxon>
        <taxon>Glomerellaceae</taxon>
        <taxon>Colletotrichum</taxon>
        <taxon>Colletotrichum acutatum species complex</taxon>
    </lineage>
</organism>
<keyword evidence="3" id="KW-0560">Oxidoreductase</keyword>
<dbReference type="PANTHER" id="PTHR43669:SF11">
    <property type="entry name" value="SHORT-CHAIN DEHYDROGENASE_OXIDOREDUCTASE"/>
    <property type="match status" value="1"/>
</dbReference>
<evidence type="ECO:0000256" key="3">
    <source>
        <dbReference type="ARBA" id="ARBA00023002"/>
    </source>
</evidence>
<comment type="similarity">
    <text evidence="1">Belongs to the short-chain dehydrogenases/reductases (SDR) family.</text>
</comment>
<dbReference type="PRINTS" id="PR00081">
    <property type="entry name" value="GDHRDH"/>
</dbReference>
<evidence type="ECO:0008006" key="6">
    <source>
        <dbReference type="Google" id="ProtNLM"/>
    </source>
</evidence>
<keyword evidence="2" id="KW-0521">NADP</keyword>
<dbReference type="Gene3D" id="3.40.50.720">
    <property type="entry name" value="NAD(P)-binding Rossmann-like Domain"/>
    <property type="match status" value="1"/>
</dbReference>
<dbReference type="InterPro" id="IPR002347">
    <property type="entry name" value="SDR_fam"/>
</dbReference>
<evidence type="ECO:0000313" key="5">
    <source>
        <dbReference type="Proteomes" id="UP001239795"/>
    </source>
</evidence>
<dbReference type="AlphaFoldDB" id="A0AAI9UUX0"/>
<dbReference type="InterPro" id="IPR020904">
    <property type="entry name" value="Sc_DH/Rdtase_CS"/>
</dbReference>
<reference evidence="4 5" key="1">
    <citation type="submission" date="2016-10" db="EMBL/GenBank/DDBJ databases">
        <title>The genome sequence of Colletotrichum fioriniae PJ7.</title>
        <authorList>
            <person name="Baroncelli R."/>
        </authorList>
    </citation>
    <scope>NUCLEOTIDE SEQUENCE [LARGE SCALE GENOMIC DNA]</scope>
    <source>
        <strain evidence="4">Col 31</strain>
    </source>
</reference>
<keyword evidence="5" id="KW-1185">Reference proteome</keyword>
<dbReference type="GO" id="GO:0016491">
    <property type="term" value="F:oxidoreductase activity"/>
    <property type="evidence" value="ECO:0007669"/>
    <property type="project" value="UniProtKB-KW"/>
</dbReference>
<proteinExistence type="inferred from homology"/>
<protein>
    <recommendedName>
        <fullName evidence="6">NAD(P)-binding protein</fullName>
    </recommendedName>
</protein>
<dbReference type="SUPFAM" id="SSF51735">
    <property type="entry name" value="NAD(P)-binding Rossmann-fold domains"/>
    <property type="match status" value="1"/>
</dbReference>
<evidence type="ECO:0000256" key="1">
    <source>
        <dbReference type="ARBA" id="ARBA00006484"/>
    </source>
</evidence>
<accession>A0AAI9UUX0</accession>
<evidence type="ECO:0000313" key="4">
    <source>
        <dbReference type="EMBL" id="KAK1465212.1"/>
    </source>
</evidence>
<dbReference type="EMBL" id="MLGG01000005">
    <property type="protein sequence ID" value="KAK1465212.1"/>
    <property type="molecule type" value="Genomic_DNA"/>
</dbReference>
<sequence length="191" mass="20834">MPSLYKTALNTGATSGTGYALAERLVANCVFIIASGRRADRLEQILSKHGSSKVATEIYDVSDIDGMESWIKEMTTKYPKLDCFFLNAGVQNTFDFTPALLETAKNELNLNYLSPLVATTHILPHFESLSTQTAVILVTSGLAIVPMSRCANYCASKAALRSLTWSLRAQLADRGPHTENIRVIKIVPPAV</sequence>
<comment type="caution">
    <text evidence="4">The sequence shown here is derived from an EMBL/GenBank/DDBJ whole genome shotgun (WGS) entry which is preliminary data.</text>
</comment>
<dbReference type="PANTHER" id="PTHR43669">
    <property type="entry name" value="5-KETO-D-GLUCONATE 5-REDUCTASE"/>
    <property type="match status" value="1"/>
</dbReference>
<name>A0AAI9UUX0_9PEZI</name>
<dbReference type="Pfam" id="PF00106">
    <property type="entry name" value="adh_short"/>
    <property type="match status" value="1"/>
</dbReference>
<dbReference type="Proteomes" id="UP001239795">
    <property type="component" value="Unassembled WGS sequence"/>
</dbReference>
<evidence type="ECO:0000256" key="2">
    <source>
        <dbReference type="ARBA" id="ARBA00022857"/>
    </source>
</evidence>
<dbReference type="InterPro" id="IPR036291">
    <property type="entry name" value="NAD(P)-bd_dom_sf"/>
</dbReference>